<proteinExistence type="predicted"/>
<reference evidence="1 2" key="1">
    <citation type="submission" date="2019-07" db="EMBL/GenBank/DDBJ databases">
        <authorList>
            <person name="Jastrzebski P J."/>
            <person name="Paukszto L."/>
            <person name="Jastrzebski P J."/>
        </authorList>
    </citation>
    <scope>NUCLEOTIDE SEQUENCE [LARGE SCALE GENOMIC DNA]</scope>
    <source>
        <strain evidence="1 2">WMS-il1</strain>
    </source>
</reference>
<organism evidence="1 2">
    <name type="scientific">Hymenolepis diminuta</name>
    <name type="common">Rat tapeworm</name>
    <dbReference type="NCBI Taxonomy" id="6216"/>
    <lineage>
        <taxon>Eukaryota</taxon>
        <taxon>Metazoa</taxon>
        <taxon>Spiralia</taxon>
        <taxon>Lophotrochozoa</taxon>
        <taxon>Platyhelminthes</taxon>
        <taxon>Cestoda</taxon>
        <taxon>Eucestoda</taxon>
        <taxon>Cyclophyllidea</taxon>
        <taxon>Hymenolepididae</taxon>
        <taxon>Hymenolepis</taxon>
    </lineage>
</organism>
<keyword evidence="2" id="KW-1185">Reference proteome</keyword>
<accession>A0A564YZ86</accession>
<sequence>MSIMNKRTLTAFFGLIFILLVFLILSNQFALDSVLFPDPLSIASKVRDQDELRVAEANFQIGMWKLSKKLPLNINDMLDYNGNYNFLIIIITSNRGYRKID</sequence>
<dbReference type="Proteomes" id="UP000321570">
    <property type="component" value="Unassembled WGS sequence"/>
</dbReference>
<evidence type="ECO:0000313" key="2">
    <source>
        <dbReference type="Proteomes" id="UP000321570"/>
    </source>
</evidence>
<name>A0A564YZ86_HYMDI</name>
<gene>
    <name evidence="1" type="ORF">WMSIL1_LOCUS10291</name>
</gene>
<protein>
    <submittedName>
        <fullName evidence="1">Uncharacterized protein</fullName>
    </submittedName>
</protein>
<evidence type="ECO:0000313" key="1">
    <source>
        <dbReference type="EMBL" id="VUZ51934.1"/>
    </source>
</evidence>
<dbReference type="AlphaFoldDB" id="A0A564YZ86"/>
<feature type="non-terminal residue" evidence="1">
    <location>
        <position position="101"/>
    </location>
</feature>
<dbReference type="EMBL" id="CABIJS010000444">
    <property type="protein sequence ID" value="VUZ51934.1"/>
    <property type="molecule type" value="Genomic_DNA"/>
</dbReference>